<reference evidence="7" key="1">
    <citation type="submission" date="2018-07" db="EMBL/GenBank/DDBJ databases">
        <authorList>
            <person name="Zhang H."/>
            <person name="Zhang X."/>
        </authorList>
    </citation>
    <scope>NUCLEOTIDE SEQUENCE</scope>
</reference>
<dbReference type="Pfam" id="PF01084">
    <property type="entry name" value="Ribosomal_S18"/>
    <property type="match status" value="1"/>
</dbReference>
<dbReference type="GO" id="GO:0005840">
    <property type="term" value="C:ribosome"/>
    <property type="evidence" value="ECO:0007669"/>
    <property type="project" value="UniProtKB-KW"/>
</dbReference>
<dbReference type="GO" id="GO:0006412">
    <property type="term" value="P:translation"/>
    <property type="evidence" value="ECO:0007669"/>
    <property type="project" value="InterPro"/>
</dbReference>
<dbReference type="SUPFAM" id="SSF46911">
    <property type="entry name" value="Ribosomal protein S18"/>
    <property type="match status" value="1"/>
</dbReference>
<sequence length="82" mass="9207">MNESWLSYRKRLLPSVVVGGGPGETVDHKNTSLPRRFLSKRGKILSKQMNRSTSKQQRVMTTAAKRARISALSPLIVNNDLQ</sequence>
<evidence type="ECO:0000256" key="4">
    <source>
        <dbReference type="ARBA" id="ARBA00023274"/>
    </source>
</evidence>
<comment type="similarity">
    <text evidence="6">Belongs to the bacterial ribosomal protein bS18 family.</text>
</comment>
<dbReference type="GO" id="GO:1990904">
    <property type="term" value="C:ribonucleoprotein complex"/>
    <property type="evidence" value="ECO:0007669"/>
    <property type="project" value="UniProtKB-KW"/>
</dbReference>
<dbReference type="InterPro" id="IPR036870">
    <property type="entry name" value="Ribosomal_bS18_sf"/>
</dbReference>
<dbReference type="EMBL" id="MH598532">
    <property type="protein sequence ID" value="QBL76058.1"/>
    <property type="molecule type" value="Genomic_DNA"/>
</dbReference>
<keyword evidence="7" id="KW-0934">Plastid</keyword>
<keyword evidence="4 6" id="KW-0687">Ribonucleoprotein</keyword>
<protein>
    <recommendedName>
        <fullName evidence="5">Small ribosomal subunit protein bS18c</fullName>
    </recommendedName>
</protein>
<proteinExistence type="inferred from homology"/>
<accession>A0A482CIK1</accession>
<keyword evidence="1" id="KW-0699">rRNA-binding</keyword>
<evidence type="ECO:0000256" key="1">
    <source>
        <dbReference type="ARBA" id="ARBA00022730"/>
    </source>
</evidence>
<evidence type="ECO:0000256" key="3">
    <source>
        <dbReference type="ARBA" id="ARBA00022980"/>
    </source>
</evidence>
<organism evidence="7">
    <name type="scientific">Selaginella doederleinii</name>
    <dbReference type="NCBI Taxonomy" id="186426"/>
    <lineage>
        <taxon>Eukaryota</taxon>
        <taxon>Viridiplantae</taxon>
        <taxon>Streptophyta</taxon>
        <taxon>Embryophyta</taxon>
        <taxon>Tracheophyta</taxon>
        <taxon>Lycopodiopsida</taxon>
        <taxon>Selaginellales</taxon>
        <taxon>Selaginellaceae</taxon>
        <taxon>Selaginella</taxon>
    </lineage>
</organism>
<dbReference type="GO" id="GO:0003735">
    <property type="term" value="F:structural constituent of ribosome"/>
    <property type="evidence" value="ECO:0007669"/>
    <property type="project" value="InterPro"/>
</dbReference>
<keyword evidence="7" id="KW-0150">Chloroplast</keyword>
<evidence type="ECO:0000256" key="2">
    <source>
        <dbReference type="ARBA" id="ARBA00022884"/>
    </source>
</evidence>
<keyword evidence="2" id="KW-0694">RNA-binding</keyword>
<name>A0A482CIK1_9TRAC</name>
<dbReference type="GeneID" id="39721254"/>
<keyword evidence="3 6" id="KW-0689">Ribosomal protein</keyword>
<dbReference type="NCBIfam" id="TIGR00165">
    <property type="entry name" value="S18"/>
    <property type="match status" value="1"/>
</dbReference>
<reference evidence="7" key="2">
    <citation type="journal article" date="2019" name="J. ISSAAS">
        <title>The Unique Evolutionary Trajectory 1 and Dynamic Conformations of DR and IR/DR-coexisting Plastomes of the Early Vascular Plant Selaginellaceae (Lycophyte).</title>
        <authorList>
            <person name="Zhang H.-R."/>
            <person name="Xiang Q.-P."/>
            <person name="Zhang X.-C."/>
        </authorList>
    </citation>
    <scope>NUCLEOTIDE SEQUENCE</scope>
</reference>
<dbReference type="PRINTS" id="PR00974">
    <property type="entry name" value="RIBOSOMALS18"/>
</dbReference>
<gene>
    <name evidence="7" type="primary">rps18</name>
</gene>
<evidence type="ECO:0000313" key="7">
    <source>
        <dbReference type="EMBL" id="QBL76058.1"/>
    </source>
</evidence>
<dbReference type="Gene3D" id="4.10.640.10">
    <property type="entry name" value="Ribosomal protein S18"/>
    <property type="match status" value="1"/>
</dbReference>
<evidence type="ECO:0000256" key="6">
    <source>
        <dbReference type="RuleBase" id="RU003910"/>
    </source>
</evidence>
<evidence type="ECO:0000256" key="5">
    <source>
        <dbReference type="ARBA" id="ARBA00035266"/>
    </source>
</evidence>
<dbReference type="GO" id="GO:0019843">
    <property type="term" value="F:rRNA binding"/>
    <property type="evidence" value="ECO:0007669"/>
    <property type="project" value="UniProtKB-KW"/>
</dbReference>
<dbReference type="RefSeq" id="YP_009589475.1">
    <property type="nucleotide sequence ID" value="NC_041641.1"/>
</dbReference>
<dbReference type="AlphaFoldDB" id="A0A482CIK1"/>
<dbReference type="InterPro" id="IPR001648">
    <property type="entry name" value="Ribosomal_bS18"/>
</dbReference>
<geneLocation type="chloroplast" evidence="7"/>